<dbReference type="OrthoDB" id="412738at2759"/>
<organism evidence="1 2">
    <name type="scientific">Symbiodinium natans</name>
    <dbReference type="NCBI Taxonomy" id="878477"/>
    <lineage>
        <taxon>Eukaryota</taxon>
        <taxon>Sar</taxon>
        <taxon>Alveolata</taxon>
        <taxon>Dinophyceae</taxon>
        <taxon>Suessiales</taxon>
        <taxon>Symbiodiniaceae</taxon>
        <taxon>Symbiodinium</taxon>
    </lineage>
</organism>
<dbReference type="EMBL" id="CAJNDS010002294">
    <property type="protein sequence ID" value="CAE7415917.1"/>
    <property type="molecule type" value="Genomic_DNA"/>
</dbReference>
<evidence type="ECO:0000313" key="1">
    <source>
        <dbReference type="EMBL" id="CAE7415917.1"/>
    </source>
</evidence>
<proteinExistence type="predicted"/>
<name>A0A812R1M0_9DINO</name>
<evidence type="ECO:0000313" key="2">
    <source>
        <dbReference type="Proteomes" id="UP000604046"/>
    </source>
</evidence>
<comment type="caution">
    <text evidence="1">The sequence shown here is derived from an EMBL/GenBank/DDBJ whole genome shotgun (WGS) entry which is preliminary data.</text>
</comment>
<keyword evidence="2" id="KW-1185">Reference proteome</keyword>
<dbReference type="Proteomes" id="UP000604046">
    <property type="component" value="Unassembled WGS sequence"/>
</dbReference>
<reference evidence="1" key="1">
    <citation type="submission" date="2021-02" db="EMBL/GenBank/DDBJ databases">
        <authorList>
            <person name="Dougan E. K."/>
            <person name="Rhodes N."/>
            <person name="Thang M."/>
            <person name="Chan C."/>
        </authorList>
    </citation>
    <scope>NUCLEOTIDE SEQUENCE</scope>
</reference>
<sequence length="53" mass="5778">MADDAGTTSRTEESGLEGDDDLFEYLELKRKEVAAMTQAAEIAREQATALLLC</sequence>
<accession>A0A812R1M0</accession>
<dbReference type="AlphaFoldDB" id="A0A812R1M0"/>
<gene>
    <name evidence="1" type="ORF">SNAT2548_LOCUS22615</name>
</gene>
<protein>
    <submittedName>
        <fullName evidence="1">Uncharacterized protein</fullName>
    </submittedName>
</protein>